<gene>
    <name evidence="1" type="ORF">AWN90_09850</name>
</gene>
<evidence type="ECO:0000313" key="1">
    <source>
        <dbReference type="EMBL" id="KZM68217.1"/>
    </source>
</evidence>
<comment type="caution">
    <text evidence="1">The sequence shown here is derived from an EMBL/GenBank/DDBJ whole genome shotgun (WGS) entry which is preliminary data.</text>
</comment>
<accession>A0A164H5F1</accession>
<protein>
    <submittedName>
        <fullName evidence="1">Uncharacterized protein</fullName>
    </submittedName>
</protein>
<keyword evidence="2" id="KW-1185">Reference proteome</keyword>
<reference evidence="1 2" key="1">
    <citation type="submission" date="2016-04" db="EMBL/GenBank/DDBJ databases">
        <authorList>
            <person name="Evans L.H."/>
            <person name="Alamgir A."/>
            <person name="Owens N."/>
            <person name="Weber N.D."/>
            <person name="Virtaneva K."/>
            <person name="Barbian K."/>
            <person name="Babar A."/>
            <person name="Rosenke K."/>
        </authorList>
    </citation>
    <scope>NUCLEOTIDE SEQUENCE [LARGE SCALE GENOMIC DNA]</scope>
    <source>
        <strain evidence="1 2">IFM 0406</strain>
    </source>
</reference>
<dbReference type="STRING" id="455432.AWN90_09850"/>
<dbReference type="EMBL" id="LWGR01000021">
    <property type="protein sequence ID" value="KZM68217.1"/>
    <property type="molecule type" value="Genomic_DNA"/>
</dbReference>
<dbReference type="Proteomes" id="UP000076512">
    <property type="component" value="Unassembled WGS sequence"/>
</dbReference>
<proteinExistence type="predicted"/>
<sequence length="376" mass="40592">MADRAELAIVTAGEGGGAVTTPAQPSELELMRPQTLGRLAEDGVLSMADVSYLAKVSPSTLSRLWNDDSWLERVSGATLQQLIGVVPGLAEYVTLRSYASRLTAAARACGEAGIPVRTEGLRELLAAGCSAHHVSTALEAAHSVMRLDVRAAVLNLSHCWGNTRDAALEALFVGPGGLLIDPHPLIAKAMHLVDILVRDTNSLHATMGYGILVHKLTKLTGAVPADVSPAARKRSSAFTYRSGVIGILLHDDDVDAAEAYRRSLDSNPLLRRNELWSMATYCSDIPPTLDFSLPTKGILWRTTTEIVQDIRGRNDAYLHYLLTAAIPVMLEHDPTFGQKRPLLVETVRDRLDRDADRRTRRAGNALVDLIGEVGSG</sequence>
<evidence type="ECO:0000313" key="2">
    <source>
        <dbReference type="Proteomes" id="UP000076512"/>
    </source>
</evidence>
<organism evidence="1 2">
    <name type="scientific">Nocardia terpenica</name>
    <dbReference type="NCBI Taxonomy" id="455432"/>
    <lineage>
        <taxon>Bacteria</taxon>
        <taxon>Bacillati</taxon>
        <taxon>Actinomycetota</taxon>
        <taxon>Actinomycetes</taxon>
        <taxon>Mycobacteriales</taxon>
        <taxon>Nocardiaceae</taxon>
        <taxon>Nocardia</taxon>
    </lineage>
</organism>
<dbReference type="AlphaFoldDB" id="A0A164H5F1"/>
<name>A0A164H5F1_9NOCA</name>